<sequence>MLLEILHRLIAAFSKFPNASAWLYSAALVVIYALISLPIGLKLGFLKIEVQTSWEIVIGVIAKCLLFPAITEEVFFRVLLLPHPTENALTVTLWFWGCLSLVAFIVYHPLNALTFYPDGLKTFFDPVFLLLAALLGIICTLAYFQSGSLWTPVMIHWLVVVVWILLLGGFSRLQSLVS</sequence>
<evidence type="ECO:0000313" key="4">
    <source>
        <dbReference type="Proteomes" id="UP001442494"/>
    </source>
</evidence>
<accession>A0ABV0JWP5</accession>
<reference evidence="3 4" key="1">
    <citation type="submission" date="2022-04" db="EMBL/GenBank/DDBJ databases">
        <title>Positive selection, recombination, and allopatry shape intraspecific diversity of widespread and dominant cyanobacteria.</title>
        <authorList>
            <person name="Wei J."/>
            <person name="Shu W."/>
            <person name="Hu C."/>
        </authorList>
    </citation>
    <scope>NUCLEOTIDE SEQUENCE [LARGE SCALE GENOMIC DNA]</scope>
    <source>
        <strain evidence="3 4">GB2-A5</strain>
    </source>
</reference>
<keyword evidence="1" id="KW-0812">Transmembrane</keyword>
<dbReference type="Proteomes" id="UP001442494">
    <property type="component" value="Unassembled WGS sequence"/>
</dbReference>
<dbReference type="Pfam" id="PF02517">
    <property type="entry name" value="Rce1-like"/>
    <property type="match status" value="1"/>
</dbReference>
<dbReference type="EMBL" id="JAMPKK010000079">
    <property type="protein sequence ID" value="MEP0867635.1"/>
    <property type="molecule type" value="Genomic_DNA"/>
</dbReference>
<evidence type="ECO:0000256" key="1">
    <source>
        <dbReference type="SAM" id="Phobius"/>
    </source>
</evidence>
<feature type="transmembrane region" description="Helical" evidence="1">
    <location>
        <begin position="91"/>
        <end position="110"/>
    </location>
</feature>
<name>A0ABV0JWP5_9CYAN</name>
<feature type="transmembrane region" description="Helical" evidence="1">
    <location>
        <begin position="20"/>
        <end position="41"/>
    </location>
</feature>
<feature type="transmembrane region" description="Helical" evidence="1">
    <location>
        <begin position="122"/>
        <end position="144"/>
    </location>
</feature>
<dbReference type="RefSeq" id="WP_190419935.1">
    <property type="nucleotide sequence ID" value="NZ_JAMPKK010000079.1"/>
</dbReference>
<comment type="caution">
    <text evidence="3">The sequence shown here is derived from an EMBL/GenBank/DDBJ whole genome shotgun (WGS) entry which is preliminary data.</text>
</comment>
<organism evidence="3 4">
    <name type="scientific">Funiculus sociatus GB2-A5</name>
    <dbReference type="NCBI Taxonomy" id="2933946"/>
    <lineage>
        <taxon>Bacteria</taxon>
        <taxon>Bacillati</taxon>
        <taxon>Cyanobacteriota</taxon>
        <taxon>Cyanophyceae</taxon>
        <taxon>Coleofasciculales</taxon>
        <taxon>Coleofasciculaceae</taxon>
        <taxon>Funiculus</taxon>
    </lineage>
</organism>
<dbReference type="GO" id="GO:0006508">
    <property type="term" value="P:proteolysis"/>
    <property type="evidence" value="ECO:0007669"/>
    <property type="project" value="UniProtKB-KW"/>
</dbReference>
<evidence type="ECO:0000313" key="3">
    <source>
        <dbReference type="EMBL" id="MEP0867635.1"/>
    </source>
</evidence>
<keyword evidence="4" id="KW-1185">Reference proteome</keyword>
<protein>
    <submittedName>
        <fullName evidence="3">CPBP family glutamic-type intramembrane protease</fullName>
        <ecNumber evidence="3">3.4.-.-</ecNumber>
    </submittedName>
</protein>
<keyword evidence="3" id="KW-0378">Hydrolase</keyword>
<dbReference type="InterPro" id="IPR003675">
    <property type="entry name" value="Rce1/LyrA-like_dom"/>
</dbReference>
<dbReference type="EC" id="3.4.-.-" evidence="3"/>
<dbReference type="GO" id="GO:0008233">
    <property type="term" value="F:peptidase activity"/>
    <property type="evidence" value="ECO:0007669"/>
    <property type="project" value="UniProtKB-KW"/>
</dbReference>
<keyword evidence="1" id="KW-1133">Transmembrane helix</keyword>
<feature type="transmembrane region" description="Helical" evidence="1">
    <location>
        <begin position="53"/>
        <end position="71"/>
    </location>
</feature>
<keyword evidence="1" id="KW-0472">Membrane</keyword>
<feature type="domain" description="CAAX prenyl protease 2/Lysostaphin resistance protein A-like" evidence="2">
    <location>
        <begin position="63"/>
        <end position="160"/>
    </location>
</feature>
<gene>
    <name evidence="3" type="ORF">NDI37_24610</name>
</gene>
<feature type="transmembrane region" description="Helical" evidence="1">
    <location>
        <begin position="150"/>
        <end position="170"/>
    </location>
</feature>
<proteinExistence type="predicted"/>
<keyword evidence="3" id="KW-0645">Protease</keyword>
<evidence type="ECO:0000259" key="2">
    <source>
        <dbReference type="Pfam" id="PF02517"/>
    </source>
</evidence>